<name>A0A8B9NXI2_APTOW</name>
<sequence>MSSKRAKMKTTKKNPQRATSNVFATFDQSQIQEFKEAFNMIDQNRDGFTDKEDLHNMLASLGNVPFLFTVVKQVSTDKRSEGKKERGKCRACFYFIRF</sequence>
<keyword evidence="5" id="KW-1185">Reference proteome</keyword>
<feature type="domain" description="EF-hand" evidence="3">
    <location>
        <begin position="29"/>
        <end position="64"/>
    </location>
</feature>
<keyword evidence="1" id="KW-0677">Repeat</keyword>
<dbReference type="AlphaFoldDB" id="A0A8B9NXI2"/>
<dbReference type="Gene3D" id="1.10.238.10">
    <property type="entry name" value="EF-hand"/>
    <property type="match status" value="1"/>
</dbReference>
<reference evidence="4" key="1">
    <citation type="submission" date="2025-08" db="UniProtKB">
        <authorList>
            <consortium name="Ensembl"/>
        </authorList>
    </citation>
    <scope>IDENTIFICATION</scope>
</reference>
<dbReference type="Proteomes" id="UP000694424">
    <property type="component" value="Unplaced"/>
</dbReference>
<reference evidence="4" key="2">
    <citation type="submission" date="2025-09" db="UniProtKB">
        <authorList>
            <consortium name="Ensembl"/>
        </authorList>
    </citation>
    <scope>IDENTIFICATION</scope>
</reference>
<dbReference type="Ensembl" id="ENSAOWT00000002246.1">
    <property type="protein sequence ID" value="ENSAOWP00000001973.1"/>
    <property type="gene ID" value="ENSAOWG00000001426.1"/>
</dbReference>
<evidence type="ECO:0000256" key="2">
    <source>
        <dbReference type="SAM" id="MobiDB-lite"/>
    </source>
</evidence>
<feature type="region of interest" description="Disordered" evidence="2">
    <location>
        <begin position="1"/>
        <end position="22"/>
    </location>
</feature>
<accession>A0A8B9NXI2</accession>
<dbReference type="PANTHER" id="PTHR23049">
    <property type="entry name" value="MYOSIN REGULATORY LIGHT CHAIN 2"/>
    <property type="match status" value="1"/>
</dbReference>
<dbReference type="GO" id="GO:0005509">
    <property type="term" value="F:calcium ion binding"/>
    <property type="evidence" value="ECO:0007669"/>
    <property type="project" value="InterPro"/>
</dbReference>
<dbReference type="Pfam" id="PF13405">
    <property type="entry name" value="EF-hand_6"/>
    <property type="match status" value="1"/>
</dbReference>
<evidence type="ECO:0000313" key="4">
    <source>
        <dbReference type="Ensembl" id="ENSAOWP00000001973.1"/>
    </source>
</evidence>
<dbReference type="InterPro" id="IPR011992">
    <property type="entry name" value="EF-hand-dom_pair"/>
</dbReference>
<protein>
    <submittedName>
        <fullName evidence="4">Myosin light chain 12B</fullName>
    </submittedName>
</protein>
<dbReference type="PROSITE" id="PS50222">
    <property type="entry name" value="EF_HAND_2"/>
    <property type="match status" value="1"/>
</dbReference>
<evidence type="ECO:0000256" key="1">
    <source>
        <dbReference type="ARBA" id="ARBA00022737"/>
    </source>
</evidence>
<feature type="compositionally biased region" description="Basic residues" evidence="2">
    <location>
        <begin position="1"/>
        <end position="15"/>
    </location>
</feature>
<dbReference type="SMART" id="SM00054">
    <property type="entry name" value="EFh"/>
    <property type="match status" value="1"/>
</dbReference>
<organism evidence="4 5">
    <name type="scientific">Apteryx owenii</name>
    <name type="common">Little spotted kiwi</name>
    <dbReference type="NCBI Taxonomy" id="8824"/>
    <lineage>
        <taxon>Eukaryota</taxon>
        <taxon>Metazoa</taxon>
        <taxon>Chordata</taxon>
        <taxon>Craniata</taxon>
        <taxon>Vertebrata</taxon>
        <taxon>Euteleostomi</taxon>
        <taxon>Archelosauria</taxon>
        <taxon>Archosauria</taxon>
        <taxon>Dinosauria</taxon>
        <taxon>Saurischia</taxon>
        <taxon>Theropoda</taxon>
        <taxon>Coelurosauria</taxon>
        <taxon>Aves</taxon>
        <taxon>Palaeognathae</taxon>
        <taxon>Apterygiformes</taxon>
        <taxon>Apterygidae</taxon>
        <taxon>Apteryx</taxon>
    </lineage>
</organism>
<dbReference type="InterPro" id="IPR050403">
    <property type="entry name" value="Myosin_RLC"/>
</dbReference>
<evidence type="ECO:0000313" key="5">
    <source>
        <dbReference type="Proteomes" id="UP000694424"/>
    </source>
</evidence>
<proteinExistence type="predicted"/>
<evidence type="ECO:0000259" key="3">
    <source>
        <dbReference type="PROSITE" id="PS50222"/>
    </source>
</evidence>
<dbReference type="SUPFAM" id="SSF47473">
    <property type="entry name" value="EF-hand"/>
    <property type="match status" value="1"/>
</dbReference>
<dbReference type="InterPro" id="IPR002048">
    <property type="entry name" value="EF_hand_dom"/>
</dbReference>